<comment type="similarity">
    <text evidence="2">Belongs to the glycosyl hydrolase 20 family.</text>
</comment>
<dbReference type="EC" id="3.2.1.52" evidence="3"/>
<accession>A0A0E9MV20</accession>
<evidence type="ECO:0000313" key="8">
    <source>
        <dbReference type="Proteomes" id="UP000033121"/>
    </source>
</evidence>
<evidence type="ECO:0000256" key="2">
    <source>
        <dbReference type="ARBA" id="ARBA00006285"/>
    </source>
</evidence>
<gene>
    <name evidence="7" type="ORF">FPE01S_01_03600</name>
</gene>
<dbReference type="Pfam" id="PF00728">
    <property type="entry name" value="Glyco_hydro_20"/>
    <property type="match status" value="1"/>
</dbReference>
<dbReference type="RefSeq" id="WP_046367231.1">
    <property type="nucleotide sequence ID" value="NZ_BBWV01000001.1"/>
</dbReference>
<reference evidence="7 8" key="1">
    <citation type="submission" date="2015-04" db="EMBL/GenBank/DDBJ databases">
        <title>Whole genome shotgun sequence of Flavihumibacter petaseus NBRC 106054.</title>
        <authorList>
            <person name="Miyazawa S."/>
            <person name="Hosoyama A."/>
            <person name="Hashimoto M."/>
            <person name="Noguchi M."/>
            <person name="Tsuchikane K."/>
            <person name="Ohji S."/>
            <person name="Yamazoe A."/>
            <person name="Ichikawa N."/>
            <person name="Kimura A."/>
            <person name="Fujita N."/>
        </authorList>
    </citation>
    <scope>NUCLEOTIDE SEQUENCE [LARGE SCALE GENOMIC DNA]</scope>
    <source>
        <strain evidence="7 8">NBRC 106054</strain>
    </source>
</reference>
<evidence type="ECO:0000256" key="3">
    <source>
        <dbReference type="ARBA" id="ARBA00012663"/>
    </source>
</evidence>
<dbReference type="GO" id="GO:0016020">
    <property type="term" value="C:membrane"/>
    <property type="evidence" value="ECO:0007669"/>
    <property type="project" value="TreeGrafter"/>
</dbReference>
<dbReference type="AlphaFoldDB" id="A0A0E9MV20"/>
<dbReference type="InterPro" id="IPR017853">
    <property type="entry name" value="GH"/>
</dbReference>
<dbReference type="Proteomes" id="UP000033121">
    <property type="component" value="Unassembled WGS sequence"/>
</dbReference>
<dbReference type="GO" id="GO:0004563">
    <property type="term" value="F:beta-N-acetylhexosaminidase activity"/>
    <property type="evidence" value="ECO:0007669"/>
    <property type="project" value="UniProtKB-EC"/>
</dbReference>
<keyword evidence="5" id="KW-0732">Signal</keyword>
<protein>
    <recommendedName>
        <fullName evidence="3">beta-N-acetylhexosaminidase</fullName>
        <ecNumber evidence="3">3.2.1.52</ecNumber>
    </recommendedName>
</protein>
<evidence type="ECO:0000256" key="1">
    <source>
        <dbReference type="ARBA" id="ARBA00001231"/>
    </source>
</evidence>
<evidence type="ECO:0000256" key="4">
    <source>
        <dbReference type="ARBA" id="ARBA00022801"/>
    </source>
</evidence>
<comment type="caution">
    <text evidence="7">The sequence shown here is derived from an EMBL/GenBank/DDBJ whole genome shotgun (WGS) entry which is preliminary data.</text>
</comment>
<dbReference type="PANTHER" id="PTHR22600">
    <property type="entry name" value="BETA-HEXOSAMINIDASE"/>
    <property type="match status" value="1"/>
</dbReference>
<dbReference type="InterPro" id="IPR015883">
    <property type="entry name" value="Glyco_hydro_20_cat"/>
</dbReference>
<feature type="domain" description="Glycoside hydrolase family 20 catalytic" evidence="6">
    <location>
        <begin position="81"/>
        <end position="290"/>
    </location>
</feature>
<dbReference type="OrthoDB" id="9810898at2"/>
<dbReference type="EMBL" id="BBWV01000001">
    <property type="protein sequence ID" value="GAO41348.1"/>
    <property type="molecule type" value="Genomic_DNA"/>
</dbReference>
<evidence type="ECO:0000259" key="6">
    <source>
        <dbReference type="Pfam" id="PF00728"/>
    </source>
</evidence>
<organism evidence="7 8">
    <name type="scientific">Flavihumibacter petaseus NBRC 106054</name>
    <dbReference type="NCBI Taxonomy" id="1220578"/>
    <lineage>
        <taxon>Bacteria</taxon>
        <taxon>Pseudomonadati</taxon>
        <taxon>Bacteroidota</taxon>
        <taxon>Chitinophagia</taxon>
        <taxon>Chitinophagales</taxon>
        <taxon>Chitinophagaceae</taxon>
        <taxon>Flavihumibacter</taxon>
    </lineage>
</organism>
<comment type="catalytic activity">
    <reaction evidence="1">
        <text>Hydrolysis of terminal non-reducing N-acetyl-D-hexosamine residues in N-acetyl-beta-D-hexosaminides.</text>
        <dbReference type="EC" id="3.2.1.52"/>
    </reaction>
</comment>
<keyword evidence="8" id="KW-1185">Reference proteome</keyword>
<keyword evidence="4" id="KW-0378">Hydrolase</keyword>
<dbReference type="PANTHER" id="PTHR22600:SF57">
    <property type="entry name" value="BETA-N-ACETYLHEXOSAMINIDASE"/>
    <property type="match status" value="1"/>
</dbReference>
<evidence type="ECO:0000256" key="5">
    <source>
        <dbReference type="SAM" id="SignalP"/>
    </source>
</evidence>
<dbReference type="Gene3D" id="3.20.20.80">
    <property type="entry name" value="Glycosidases"/>
    <property type="match status" value="1"/>
</dbReference>
<dbReference type="GO" id="GO:0030203">
    <property type="term" value="P:glycosaminoglycan metabolic process"/>
    <property type="evidence" value="ECO:0007669"/>
    <property type="project" value="TreeGrafter"/>
</dbReference>
<dbReference type="STRING" id="1220578.FPE01S_01_03600"/>
<keyword evidence="7" id="KW-0326">Glycosidase</keyword>
<dbReference type="InterPro" id="IPR025705">
    <property type="entry name" value="Beta_hexosaminidase_sua/sub"/>
</dbReference>
<feature type="signal peptide" evidence="5">
    <location>
        <begin position="1"/>
        <end position="20"/>
    </location>
</feature>
<evidence type="ECO:0000313" key="7">
    <source>
        <dbReference type="EMBL" id="GAO41348.1"/>
    </source>
</evidence>
<dbReference type="SUPFAM" id="SSF51445">
    <property type="entry name" value="(Trans)glycosidases"/>
    <property type="match status" value="1"/>
</dbReference>
<name>A0A0E9MV20_9BACT</name>
<dbReference type="GO" id="GO:0005975">
    <property type="term" value="P:carbohydrate metabolic process"/>
    <property type="evidence" value="ECO:0007669"/>
    <property type="project" value="InterPro"/>
</dbReference>
<feature type="chain" id="PRO_5002429488" description="beta-N-acetylhexosaminidase" evidence="5">
    <location>
        <begin position="21"/>
        <end position="363"/>
    </location>
</feature>
<sequence>MRKYLFTLIITLVTATLCRAQVGADSLYPIRAFAIEAPRPANLEAFLQFMKQELAPRKINRLILRVEYNFSFRSHPELIDTGALTLADVTRIAQTAAASGMEIIPQINLLGHQSWASRTGKLLAVYPQFDETPWVKIPEKYAWPNADSLYCKSYCPLHPDVHKIVYDLVDELCDAFHAKSFHAGLDEVFYIGDSRCPRCKGKDKAVLFAGEAKKIRDHLALKNRTLWIWGDRLIDGTTTGIGGWEASFNYTWPAIDLIPKDIVICDWHYERADKTAVYFAAKGFPVITCTWNRPAVAVEQARDMQRFRTQSTPEMSGRFLGMMQTVWSPAGRFLTEVNQRPAVDTVGANGRSSQWYTFRQLFP</sequence>
<proteinExistence type="inferred from homology"/>